<dbReference type="Proteomes" id="UP000602510">
    <property type="component" value="Unassembled WGS sequence"/>
</dbReference>
<protein>
    <submittedName>
        <fullName evidence="4">Putative P-loop containing nucleoside triphosphate hydrolase protein</fullName>
    </submittedName>
</protein>
<evidence type="ECO:0000313" key="5">
    <source>
        <dbReference type="Proteomes" id="UP000602510"/>
    </source>
</evidence>
<evidence type="ECO:0000256" key="2">
    <source>
        <dbReference type="ARBA" id="ARBA00023242"/>
    </source>
</evidence>
<evidence type="ECO:0000256" key="1">
    <source>
        <dbReference type="ARBA" id="ARBA00004123"/>
    </source>
</evidence>
<evidence type="ECO:0000313" key="4">
    <source>
        <dbReference type="EMBL" id="KAF4032157.1"/>
    </source>
</evidence>
<name>A0A833RSL1_PHYIN</name>
<sequence length="223" mass="25508">MSPSVLVVDVVPWLIASLSPNIRRINPSLQTKEEKLMIQRLIQLMASLGLSFRHKYRPDGSEDYALEPALNELVEFRSREGGTPYQYMLPISVRKMIAREVELEQMRRNEKSSPSVKQNNSKSPAVAVDKSSEATIEEKAAKAAYVLPELSDVELVKKDEALRKRNPFAFAHREAKRKRDEELNAKLKLQRTNDAHKHSRVHYKFNEGYTCGIKTAVYISDLL</sequence>
<dbReference type="GO" id="GO:0016787">
    <property type="term" value="F:hydrolase activity"/>
    <property type="evidence" value="ECO:0007669"/>
    <property type="project" value="UniProtKB-KW"/>
</dbReference>
<accession>A0A833RSL1</accession>
<reference evidence="4" key="1">
    <citation type="submission" date="2020-04" db="EMBL/GenBank/DDBJ databases">
        <title>Hybrid Assembly of Korean Phytophthora infestans isolates.</title>
        <authorList>
            <person name="Prokchorchik M."/>
            <person name="Lee Y."/>
            <person name="Seo J."/>
            <person name="Cho J.-H."/>
            <person name="Park Y.-E."/>
            <person name="Jang D.-C."/>
            <person name="Im J.-S."/>
            <person name="Choi J.-G."/>
            <person name="Park H.-J."/>
            <person name="Lee G.-B."/>
            <person name="Lee Y.-G."/>
            <person name="Hong S.-Y."/>
            <person name="Cho K."/>
            <person name="Sohn K.H."/>
        </authorList>
    </citation>
    <scope>NUCLEOTIDE SEQUENCE</scope>
    <source>
        <strain evidence="4">KR_1_A1</strain>
    </source>
</reference>
<dbReference type="PANTHER" id="PTHR46765:SF1">
    <property type="entry name" value="P-LOOP CONTAINING NUCLEOSIDE TRIPHOSPHATE HYDROLASES SUPERFAMILY PROTEIN"/>
    <property type="match status" value="1"/>
</dbReference>
<dbReference type="InterPro" id="IPR053016">
    <property type="entry name" value="CTF18-RFC_complex"/>
</dbReference>
<keyword evidence="2" id="KW-0539">Nucleus</keyword>
<dbReference type="EMBL" id="WSZM01000508">
    <property type="protein sequence ID" value="KAF4032157.1"/>
    <property type="molecule type" value="Genomic_DNA"/>
</dbReference>
<feature type="region of interest" description="Disordered" evidence="3">
    <location>
        <begin position="105"/>
        <end position="130"/>
    </location>
</feature>
<dbReference type="AlphaFoldDB" id="A0A833RSL1"/>
<gene>
    <name evidence="4" type="ORF">GN244_ATG15968</name>
</gene>
<evidence type="ECO:0000256" key="3">
    <source>
        <dbReference type="SAM" id="MobiDB-lite"/>
    </source>
</evidence>
<keyword evidence="5" id="KW-1185">Reference proteome</keyword>
<keyword evidence="4" id="KW-0378">Hydrolase</keyword>
<comment type="caution">
    <text evidence="4">The sequence shown here is derived from an EMBL/GenBank/DDBJ whole genome shotgun (WGS) entry which is preliminary data.</text>
</comment>
<comment type="subcellular location">
    <subcellularLocation>
        <location evidence="1">Nucleus</location>
    </subcellularLocation>
</comment>
<organism evidence="4 5">
    <name type="scientific">Phytophthora infestans</name>
    <name type="common">Potato late blight agent</name>
    <name type="synonym">Botrytis infestans</name>
    <dbReference type="NCBI Taxonomy" id="4787"/>
    <lineage>
        <taxon>Eukaryota</taxon>
        <taxon>Sar</taxon>
        <taxon>Stramenopiles</taxon>
        <taxon>Oomycota</taxon>
        <taxon>Peronosporomycetes</taxon>
        <taxon>Peronosporales</taxon>
        <taxon>Peronosporaceae</taxon>
        <taxon>Phytophthora</taxon>
    </lineage>
</organism>
<feature type="compositionally biased region" description="Polar residues" evidence="3">
    <location>
        <begin position="112"/>
        <end position="123"/>
    </location>
</feature>
<dbReference type="PANTHER" id="PTHR46765">
    <property type="entry name" value="P-LOOP CONTAINING NUCLEOSIDE TRIPHOSPHATE HYDROLASES SUPERFAMILY PROTEIN"/>
    <property type="match status" value="1"/>
</dbReference>
<proteinExistence type="predicted"/>
<dbReference type="GO" id="GO:0005634">
    <property type="term" value="C:nucleus"/>
    <property type="evidence" value="ECO:0007669"/>
    <property type="project" value="UniProtKB-SubCell"/>
</dbReference>